<name>A0A162ELZ9_9BACL</name>
<dbReference type="InterPro" id="IPR023090">
    <property type="entry name" value="UPF0702_alpha/beta_dom_sf"/>
</dbReference>
<keyword evidence="5 8" id="KW-1133">Transmembrane helix</keyword>
<feature type="transmembrane region" description="Helical" evidence="8">
    <location>
        <begin position="63"/>
        <end position="81"/>
    </location>
</feature>
<feature type="compositionally biased region" description="Low complexity" evidence="7">
    <location>
        <begin position="153"/>
        <end position="184"/>
    </location>
</feature>
<protein>
    <recommendedName>
        <fullName evidence="9">YetF C-terminal domain-containing protein</fullName>
    </recommendedName>
</protein>
<evidence type="ECO:0000256" key="5">
    <source>
        <dbReference type="ARBA" id="ARBA00022989"/>
    </source>
</evidence>
<dbReference type="Gene3D" id="3.30.240.20">
    <property type="entry name" value="bsu07140 like domains"/>
    <property type="match status" value="2"/>
</dbReference>
<feature type="transmembrane region" description="Helical" evidence="8">
    <location>
        <begin position="33"/>
        <end position="51"/>
    </location>
</feature>
<reference evidence="10" key="1">
    <citation type="journal article" date="2016" name="Genome Announc.">
        <title>Draft genomes of two strains of Paenibacillus glucanolyticus with capability to degrade lignocellulose.</title>
        <authorList>
            <person name="Mathews S.L."/>
            <person name="Pawlak J."/>
            <person name="Grunden A.M."/>
        </authorList>
    </citation>
    <scope>NUCLEOTIDE SEQUENCE [LARGE SCALE GENOMIC DNA]</scope>
    <source>
        <strain evidence="10">SLM1</strain>
    </source>
</reference>
<evidence type="ECO:0000256" key="4">
    <source>
        <dbReference type="ARBA" id="ARBA00022692"/>
    </source>
</evidence>
<evidence type="ECO:0000256" key="3">
    <source>
        <dbReference type="ARBA" id="ARBA00022475"/>
    </source>
</evidence>
<comment type="subcellular location">
    <subcellularLocation>
        <location evidence="1">Cell membrane</location>
        <topology evidence="1">Multi-pass membrane protein</topology>
    </subcellularLocation>
</comment>
<accession>A0A162ELZ9</accession>
<keyword evidence="4 8" id="KW-0812">Transmembrane</keyword>
<keyword evidence="3" id="KW-1003">Cell membrane</keyword>
<dbReference type="KEGG" id="pglu:A3958_16430"/>
<dbReference type="EMBL" id="LWMH01000001">
    <property type="protein sequence ID" value="KZS47501.1"/>
    <property type="molecule type" value="Genomic_DNA"/>
</dbReference>
<organism evidence="10 11">
    <name type="scientific">Paenibacillus glucanolyticus</name>
    <dbReference type="NCBI Taxonomy" id="59843"/>
    <lineage>
        <taxon>Bacteria</taxon>
        <taxon>Bacillati</taxon>
        <taxon>Bacillota</taxon>
        <taxon>Bacilli</taxon>
        <taxon>Bacillales</taxon>
        <taxon>Paenibacillaceae</taxon>
        <taxon>Paenibacillus</taxon>
    </lineage>
</organism>
<evidence type="ECO:0000313" key="10">
    <source>
        <dbReference type="EMBL" id="KZS47501.1"/>
    </source>
</evidence>
<gene>
    <name evidence="10" type="ORF">AWU65_17030</name>
</gene>
<dbReference type="GO" id="GO:0005886">
    <property type="term" value="C:plasma membrane"/>
    <property type="evidence" value="ECO:0007669"/>
    <property type="project" value="UniProtKB-SubCell"/>
</dbReference>
<dbReference type="PANTHER" id="PTHR34582:SF6">
    <property type="entry name" value="UPF0702 TRANSMEMBRANE PROTEIN YCAP"/>
    <property type="match status" value="1"/>
</dbReference>
<dbReference type="Pfam" id="PF04239">
    <property type="entry name" value="DUF421"/>
    <property type="match status" value="1"/>
</dbReference>
<dbReference type="Proteomes" id="UP000076796">
    <property type="component" value="Unassembled WGS sequence"/>
</dbReference>
<dbReference type="InterPro" id="IPR007353">
    <property type="entry name" value="DUF421"/>
</dbReference>
<dbReference type="GeneID" id="97557065"/>
<comment type="similarity">
    <text evidence="2">Belongs to the UPF0702 family.</text>
</comment>
<evidence type="ECO:0000259" key="9">
    <source>
        <dbReference type="Pfam" id="PF04239"/>
    </source>
</evidence>
<evidence type="ECO:0000256" key="7">
    <source>
        <dbReference type="SAM" id="MobiDB-lite"/>
    </source>
</evidence>
<keyword evidence="6 8" id="KW-0472">Membrane</keyword>
<dbReference type="AlphaFoldDB" id="A0A162ELZ9"/>
<feature type="region of interest" description="Disordered" evidence="7">
    <location>
        <begin position="148"/>
        <end position="189"/>
    </location>
</feature>
<dbReference type="STRING" id="59843.A3958_16430"/>
<evidence type="ECO:0000256" key="2">
    <source>
        <dbReference type="ARBA" id="ARBA00006448"/>
    </source>
</evidence>
<evidence type="ECO:0000256" key="8">
    <source>
        <dbReference type="SAM" id="Phobius"/>
    </source>
</evidence>
<evidence type="ECO:0000256" key="6">
    <source>
        <dbReference type="ARBA" id="ARBA00023136"/>
    </source>
</evidence>
<evidence type="ECO:0000313" key="11">
    <source>
        <dbReference type="Proteomes" id="UP000076796"/>
    </source>
</evidence>
<evidence type="ECO:0000256" key="1">
    <source>
        <dbReference type="ARBA" id="ARBA00004651"/>
    </source>
</evidence>
<sequence>MSHMTILILRTILMYVVIFVTMRIMGKREIGKLSIFDLVISIMIAEIAVFVLEDVNKPIWEGLAPIAVLVGIQVGLAYIGLKNRKIRLFADGRPSVLVSRGKLHRKEMTKLRYNLDDLMQQLRGKDIDSLADVEFAILETSGQLTVIPKDADSSSNSSNSSSHSSSSSETPSSANSSGSSSSKSTSKEVDPTVVDIPYHKITYEGLPIPLILDGKVQDENLELIEKTRFWLKNEIQNHGAKDFKDIFLCSIDHKGRIYIDRKNRD</sequence>
<comment type="caution">
    <text evidence="10">The sequence shown here is derived from an EMBL/GenBank/DDBJ whole genome shotgun (WGS) entry which is preliminary data.</text>
</comment>
<proteinExistence type="inferred from homology"/>
<feature type="domain" description="YetF C-terminal" evidence="9">
    <location>
        <begin position="82"/>
        <end position="251"/>
    </location>
</feature>
<dbReference type="OrthoDB" id="1682423at2"/>
<dbReference type="PANTHER" id="PTHR34582">
    <property type="entry name" value="UPF0702 TRANSMEMBRANE PROTEIN YCAP"/>
    <property type="match status" value="1"/>
</dbReference>
<dbReference type="RefSeq" id="WP_006208839.1">
    <property type="nucleotide sequence ID" value="NZ_CBCSBX010000009.1"/>
</dbReference>
<feature type="transmembrane region" description="Helical" evidence="8">
    <location>
        <begin position="6"/>
        <end position="26"/>
    </location>
</feature>
<keyword evidence="11" id="KW-1185">Reference proteome</keyword>